<name>A0A0H5Q402_9ZZZZ</name>
<sequence length="79" mass="8700">MAHSTVTFTLLMSGWSHNPSRIRWALRRTTWAVGQKGSTTAVLADGELSPRPMDAVPLRRAIALLQQALEEAERQAEGT</sequence>
<protein>
    <submittedName>
        <fullName evidence="1">Uncharacterized protein</fullName>
    </submittedName>
</protein>
<dbReference type="EMBL" id="LN853540">
    <property type="protein sequence ID" value="CRY96140.1"/>
    <property type="molecule type" value="Genomic_DNA"/>
</dbReference>
<dbReference type="AlphaFoldDB" id="A0A0H5Q402"/>
<accession>A0A0H5Q402</accession>
<organism evidence="1">
    <name type="scientific">uncultured prokaryote</name>
    <dbReference type="NCBI Taxonomy" id="198431"/>
    <lineage>
        <taxon>unclassified sequences</taxon>
        <taxon>environmental samples</taxon>
    </lineage>
</organism>
<proteinExistence type="predicted"/>
<reference evidence="1" key="2">
    <citation type="submission" date="2015-07" db="EMBL/GenBank/DDBJ databases">
        <title>Plasmids, circular viruses and viroids from rat gut.</title>
        <authorList>
            <person name="Jorgensen T.J."/>
            <person name="Hansen M.A."/>
            <person name="Xu Z."/>
            <person name="Tabak M.A."/>
            <person name="Sorensen S.J."/>
            <person name="Hansen L.H."/>
        </authorList>
    </citation>
    <scope>NUCLEOTIDE SEQUENCE</scope>
    <source>
        <strain evidence="1">RGFK0943</strain>
    </source>
</reference>
<evidence type="ECO:0000313" key="1">
    <source>
        <dbReference type="EMBL" id="CRY96140.1"/>
    </source>
</evidence>
<reference evidence="1" key="1">
    <citation type="submission" date="2015-06" db="EMBL/GenBank/DDBJ databases">
        <authorList>
            <person name="Joergensen T."/>
        </authorList>
    </citation>
    <scope>NUCLEOTIDE SEQUENCE</scope>
    <source>
        <strain evidence="1">RGFK0943</strain>
    </source>
</reference>